<proteinExistence type="predicted"/>
<dbReference type="EMBL" id="GFDG01000101">
    <property type="protein sequence ID" value="JAV18698.1"/>
    <property type="molecule type" value="Transcribed_RNA"/>
</dbReference>
<dbReference type="AlphaFoldDB" id="A0A1L8EJ57"/>
<sequence length="245" mass="26419">MTTWSQFKQVHLINRHCFDTWDIAESTTQTFILVINNKGTATGNATTVTHSTTASTETLGFVDLLDISPDLHASEEDNSLLGLLQFLYFIGHNQGEFRDTIDDVTLRLYEGWYARGSDSGNQSVTALVYVDLAVPATVGLSGSEHTTTTTHVTESTLTGTVSTTTTDTGNTGNSTTSTPGFSRGLVTGLFANSVGLTLVAAHQLMNIVDNIGADGSLEDSWQADVLIFHLFIFFRINGDQRSGIS</sequence>
<reference evidence="2" key="1">
    <citation type="submission" date="2017-01" db="EMBL/GenBank/DDBJ databases">
        <title>An insight into the sialome and mialome of the horn fly, Haematobia irritans.</title>
        <authorList>
            <person name="Breijo M."/>
            <person name="Boiani M."/>
            <person name="Ures X."/>
            <person name="Rocha S."/>
            <person name="Sequeira M."/>
            <person name="Ribeiro J.M."/>
        </authorList>
    </citation>
    <scope>NUCLEOTIDE SEQUENCE</scope>
</reference>
<organism evidence="2">
    <name type="scientific">Haematobia irritans</name>
    <name type="common">Horn fly</name>
    <name type="synonym">Conops irritans</name>
    <dbReference type="NCBI Taxonomy" id="7368"/>
    <lineage>
        <taxon>Eukaryota</taxon>
        <taxon>Metazoa</taxon>
        <taxon>Ecdysozoa</taxon>
        <taxon>Arthropoda</taxon>
        <taxon>Hexapoda</taxon>
        <taxon>Insecta</taxon>
        <taxon>Pterygota</taxon>
        <taxon>Neoptera</taxon>
        <taxon>Endopterygota</taxon>
        <taxon>Diptera</taxon>
        <taxon>Brachycera</taxon>
        <taxon>Muscomorpha</taxon>
        <taxon>Muscoidea</taxon>
        <taxon>Muscidae</taxon>
        <taxon>Haematobia</taxon>
    </lineage>
</organism>
<protein>
    <submittedName>
        <fullName evidence="2">Uncharacterized protein</fullName>
    </submittedName>
</protein>
<evidence type="ECO:0000313" key="2">
    <source>
        <dbReference type="EMBL" id="JAV18698.1"/>
    </source>
</evidence>
<evidence type="ECO:0000256" key="1">
    <source>
        <dbReference type="SAM" id="MobiDB-lite"/>
    </source>
</evidence>
<name>A0A1L8EJ57_HAEIR</name>
<accession>A0A1L8EJ57</accession>
<feature type="region of interest" description="Disordered" evidence="1">
    <location>
        <begin position="144"/>
        <end position="178"/>
    </location>
</feature>